<dbReference type="OrthoDB" id="9811016at2"/>
<keyword evidence="3" id="KW-0963">Cytoplasm</keyword>
<organism evidence="4 5">
    <name type="scientific">Facklamia miroungae</name>
    <dbReference type="NCBI Taxonomy" id="120956"/>
    <lineage>
        <taxon>Bacteria</taxon>
        <taxon>Bacillati</taxon>
        <taxon>Bacillota</taxon>
        <taxon>Bacilli</taxon>
        <taxon>Lactobacillales</taxon>
        <taxon>Aerococcaceae</taxon>
        <taxon>Facklamia</taxon>
    </lineage>
</organism>
<evidence type="ECO:0000313" key="5">
    <source>
        <dbReference type="Proteomes" id="UP000199708"/>
    </source>
</evidence>
<dbReference type="STRING" id="120956.SAMN05421791_101303"/>
<evidence type="ECO:0000256" key="1">
    <source>
        <dbReference type="ARBA" id="ARBA00022829"/>
    </source>
</evidence>
<proteinExistence type="inferred from homology"/>
<dbReference type="InterPro" id="IPR003768">
    <property type="entry name" value="ScpA"/>
</dbReference>
<evidence type="ECO:0000256" key="3">
    <source>
        <dbReference type="HAMAP-Rule" id="MF_01805"/>
    </source>
</evidence>
<dbReference type="Proteomes" id="UP000199708">
    <property type="component" value="Unassembled WGS sequence"/>
</dbReference>
<dbReference type="PANTHER" id="PTHR33969:SF2">
    <property type="entry name" value="SEGREGATION AND CONDENSATION PROTEIN A"/>
    <property type="match status" value="1"/>
</dbReference>
<name>A0A1G7PPC0_9LACT</name>
<dbReference type="PANTHER" id="PTHR33969">
    <property type="entry name" value="SEGREGATION AND CONDENSATION PROTEIN A"/>
    <property type="match status" value="1"/>
</dbReference>
<dbReference type="RefSeq" id="WP_090289001.1">
    <property type="nucleotide sequence ID" value="NZ_FNCK01000001.1"/>
</dbReference>
<keyword evidence="3" id="KW-0132">Cell division</keyword>
<evidence type="ECO:0000256" key="2">
    <source>
        <dbReference type="ARBA" id="ARBA00044777"/>
    </source>
</evidence>
<comment type="subcellular location">
    <subcellularLocation>
        <location evidence="3">Cytoplasm</location>
    </subcellularLocation>
    <text evidence="3">Associated with two foci at the outer edges of the nucleoid region in young cells, and at four foci within both cell halves in older cells.</text>
</comment>
<dbReference type="GO" id="GO:0005737">
    <property type="term" value="C:cytoplasm"/>
    <property type="evidence" value="ECO:0007669"/>
    <property type="project" value="UniProtKB-SubCell"/>
</dbReference>
<protein>
    <recommendedName>
        <fullName evidence="2 3">Segregation and condensation protein A</fullName>
    </recommendedName>
</protein>
<dbReference type="GO" id="GO:0006260">
    <property type="term" value="P:DNA replication"/>
    <property type="evidence" value="ECO:0007669"/>
    <property type="project" value="UniProtKB-UniRule"/>
</dbReference>
<dbReference type="AlphaFoldDB" id="A0A1G7PPC0"/>
<dbReference type="HAMAP" id="MF_01805">
    <property type="entry name" value="ScpA"/>
    <property type="match status" value="1"/>
</dbReference>
<reference evidence="4 5" key="1">
    <citation type="submission" date="2016-10" db="EMBL/GenBank/DDBJ databases">
        <authorList>
            <person name="de Groot N.N."/>
        </authorList>
    </citation>
    <scope>NUCLEOTIDE SEQUENCE [LARGE SCALE GENOMIC DNA]</scope>
    <source>
        <strain evidence="4 5">ATCC BAA-466</strain>
    </source>
</reference>
<gene>
    <name evidence="3" type="primary">scpA</name>
    <name evidence="4" type="ORF">SAMN05421791_101303</name>
</gene>
<dbReference type="Pfam" id="PF02616">
    <property type="entry name" value="SMC_ScpA"/>
    <property type="match status" value="1"/>
</dbReference>
<dbReference type="EMBL" id="FNCK01000001">
    <property type="protein sequence ID" value="SDF87260.1"/>
    <property type="molecule type" value="Genomic_DNA"/>
</dbReference>
<keyword evidence="3" id="KW-0131">Cell cycle</keyword>
<comment type="similarity">
    <text evidence="3">Belongs to the ScpA family.</text>
</comment>
<accession>A0A1G7PPC0</accession>
<comment type="subunit">
    <text evidence="3">Component of a cohesin-like complex composed of ScpA, ScpB and the Smc homodimer, in which ScpA and ScpB bind to the head domain of Smc. The presence of the three proteins is required for the association of the complex with DNA.</text>
</comment>
<sequence length="254" mass="29309">MQEDRPSEDLTLKLTAFQGPFDLLLHLIKELEVDINDIPMSAITDQYLSYIHQMQELDLDKVGEYLVMAATLLEIKSRLLIPIEPDSIEEGEEDQDPRSGLVQQLLIYQQFQLVADALEEKQADRSKYFARPAADLSSFLTFLPLEEGEITLEQLQKSLISVLQAQDQRQPKEREIHQDQVSVTEKIDFIRQQFHQKQSNQTIGFSSLLRNGSRPEIIATFMAILELVRKQVLVFQQESYSDAIQLRLREEGYA</sequence>
<keyword evidence="5" id="KW-1185">Reference proteome</keyword>
<comment type="function">
    <text evidence="3">Participates in chromosomal partition during cell division. May act via the formation of a condensin-like complex containing Smc and ScpB that pull DNA away from mid-cell into both cell halves.</text>
</comment>
<keyword evidence="1 3" id="KW-0159">Chromosome partition</keyword>
<dbReference type="Gene3D" id="6.10.250.2410">
    <property type="match status" value="1"/>
</dbReference>
<dbReference type="GO" id="GO:0007059">
    <property type="term" value="P:chromosome segregation"/>
    <property type="evidence" value="ECO:0007669"/>
    <property type="project" value="UniProtKB-UniRule"/>
</dbReference>
<evidence type="ECO:0000313" key="4">
    <source>
        <dbReference type="EMBL" id="SDF87260.1"/>
    </source>
</evidence>
<dbReference type="GO" id="GO:0051301">
    <property type="term" value="P:cell division"/>
    <property type="evidence" value="ECO:0007669"/>
    <property type="project" value="UniProtKB-KW"/>
</dbReference>